<name>A0A7R8W6U2_9CRUS</name>
<feature type="domain" description="Thioredoxin" evidence="8">
    <location>
        <begin position="30"/>
        <end position="162"/>
    </location>
</feature>
<evidence type="ECO:0000313" key="9">
    <source>
        <dbReference type="EMBL" id="CAD7224840.1"/>
    </source>
</evidence>
<dbReference type="PANTHER" id="PTHR18929:SF132">
    <property type="entry name" value="PROTEIN DISULFIDE-ISOMERASE A3"/>
    <property type="match status" value="1"/>
</dbReference>
<comment type="subcellular location">
    <subcellularLocation>
        <location evidence="2">Endoplasmic reticulum lumen</location>
    </subcellularLocation>
</comment>
<dbReference type="AlphaFoldDB" id="A0A7R8W6U2"/>
<dbReference type="PROSITE" id="PS51352">
    <property type="entry name" value="THIOREDOXIN_2"/>
    <property type="match status" value="2"/>
</dbReference>
<evidence type="ECO:0000256" key="2">
    <source>
        <dbReference type="ARBA" id="ARBA00004319"/>
    </source>
</evidence>
<evidence type="ECO:0000256" key="4">
    <source>
        <dbReference type="ARBA" id="ARBA00012723"/>
    </source>
</evidence>
<keyword evidence="7" id="KW-0676">Redox-active center</keyword>
<dbReference type="GO" id="GO:0003756">
    <property type="term" value="F:protein disulfide isomerase activity"/>
    <property type="evidence" value="ECO:0007669"/>
    <property type="project" value="UniProtKB-EC"/>
</dbReference>
<dbReference type="InterPro" id="IPR013766">
    <property type="entry name" value="Thioredoxin_domain"/>
</dbReference>
<dbReference type="OrthoDB" id="427280at2759"/>
<evidence type="ECO:0000256" key="3">
    <source>
        <dbReference type="ARBA" id="ARBA00006347"/>
    </source>
</evidence>
<dbReference type="EC" id="5.3.4.1" evidence="4"/>
<dbReference type="SUPFAM" id="SSF52833">
    <property type="entry name" value="Thioredoxin-like"/>
    <property type="match status" value="3"/>
</dbReference>
<proteinExistence type="inferred from homology"/>
<dbReference type="Gene3D" id="3.40.30.10">
    <property type="entry name" value="Glutaredoxin"/>
    <property type="match status" value="4"/>
</dbReference>
<evidence type="ECO:0000256" key="6">
    <source>
        <dbReference type="ARBA" id="ARBA00023235"/>
    </source>
</evidence>
<accession>A0A7R8W6U2</accession>
<sequence length="558" mass="63981">MFLLQSFLLLLLVAEKFYCEDNAENDDVIIEPDINTEDIPVIEGYGGTINIPVDQDGVLILRKDNFHHVVQSRDLIMVEFFAPWCNHCRDLAPIYGAAAKRLKKYKVPLAKVDVMQEEDLSNQYGAQMIPQLMIFQKGKEPYVYEEARTLKAIVQHMRKLRDPNWNPPPNAVHEITPETFDDFIKQYTWVLLAFVSPTCQFSQLLEPEFESAASELKEDNVVLAKIDGTKARRLADKYTIQGWPSLKVFHEGEVINYDGPRDDTGIVKYMRDMIKFPSQELDSLKVRDSQRDACTVIQYVRQKLLDVAKDYLGSNSIIFAVSHEAEYQDELKLLGLDDSGEDVNIGLWVNDNVRFAMEPVEVLTSEAIRDFIRKAGSSKLKQVVKAPLTAKDQSQYSIKVVTASNFDELVRNSKNDVLVKFEGKGCVECEAAEPMFKQLAELTKTEFPNLDLARFDLFQNDFPPRFIRPTTPPFLVFLPAEDKDPVEYKGAGQLEDIKRFITKHSSIFLTDEERRGQNKDGENQEPIKDELQVEKEKDSENRFKENEAEKTPTKKDEL</sequence>
<evidence type="ECO:0000256" key="5">
    <source>
        <dbReference type="ARBA" id="ARBA00022824"/>
    </source>
</evidence>
<dbReference type="InterPro" id="IPR036249">
    <property type="entry name" value="Thioredoxin-like_sf"/>
</dbReference>
<evidence type="ECO:0000256" key="1">
    <source>
        <dbReference type="ARBA" id="ARBA00001182"/>
    </source>
</evidence>
<protein>
    <recommendedName>
        <fullName evidence="4">protein disulfide-isomerase</fullName>
        <ecNumber evidence="4">5.3.4.1</ecNumber>
    </recommendedName>
</protein>
<evidence type="ECO:0000259" key="8">
    <source>
        <dbReference type="PROSITE" id="PS51352"/>
    </source>
</evidence>
<comment type="similarity">
    <text evidence="3">Belongs to the protein disulfide isomerase family.</text>
</comment>
<dbReference type="EMBL" id="OB660449">
    <property type="protein sequence ID" value="CAD7224840.1"/>
    <property type="molecule type" value="Genomic_DNA"/>
</dbReference>
<evidence type="ECO:0000256" key="7">
    <source>
        <dbReference type="ARBA" id="ARBA00023284"/>
    </source>
</evidence>
<dbReference type="GO" id="GO:0006457">
    <property type="term" value="P:protein folding"/>
    <property type="evidence" value="ECO:0007669"/>
    <property type="project" value="TreeGrafter"/>
</dbReference>
<organism evidence="9">
    <name type="scientific">Cyprideis torosa</name>
    <dbReference type="NCBI Taxonomy" id="163714"/>
    <lineage>
        <taxon>Eukaryota</taxon>
        <taxon>Metazoa</taxon>
        <taxon>Ecdysozoa</taxon>
        <taxon>Arthropoda</taxon>
        <taxon>Crustacea</taxon>
        <taxon>Oligostraca</taxon>
        <taxon>Ostracoda</taxon>
        <taxon>Podocopa</taxon>
        <taxon>Podocopida</taxon>
        <taxon>Cytherocopina</taxon>
        <taxon>Cytheroidea</taxon>
        <taxon>Cytherideidae</taxon>
        <taxon>Cyprideis</taxon>
    </lineage>
</organism>
<feature type="domain" description="Thioredoxin" evidence="8">
    <location>
        <begin position="166"/>
        <end position="275"/>
    </location>
</feature>
<dbReference type="CDD" id="cd02961">
    <property type="entry name" value="PDI_a_family"/>
    <property type="match status" value="2"/>
</dbReference>
<reference evidence="9" key="1">
    <citation type="submission" date="2020-11" db="EMBL/GenBank/DDBJ databases">
        <authorList>
            <person name="Tran Van P."/>
        </authorList>
    </citation>
    <scope>NUCLEOTIDE SEQUENCE</scope>
</reference>
<dbReference type="GO" id="GO:0034976">
    <property type="term" value="P:response to endoplasmic reticulum stress"/>
    <property type="evidence" value="ECO:0007669"/>
    <property type="project" value="TreeGrafter"/>
</dbReference>
<gene>
    <name evidence="9" type="ORF">CTOB1V02_LOCUS2793</name>
</gene>
<dbReference type="PANTHER" id="PTHR18929">
    <property type="entry name" value="PROTEIN DISULFIDE ISOMERASE"/>
    <property type="match status" value="1"/>
</dbReference>
<keyword evidence="5" id="KW-0256">Endoplasmic reticulum</keyword>
<dbReference type="Pfam" id="PF00085">
    <property type="entry name" value="Thioredoxin"/>
    <property type="match status" value="3"/>
</dbReference>
<keyword evidence="6" id="KW-0413">Isomerase</keyword>
<comment type="catalytic activity">
    <reaction evidence="1">
        <text>Catalyzes the rearrangement of -S-S- bonds in proteins.</text>
        <dbReference type="EC" id="5.3.4.1"/>
    </reaction>
</comment>
<dbReference type="GO" id="GO:0005788">
    <property type="term" value="C:endoplasmic reticulum lumen"/>
    <property type="evidence" value="ECO:0007669"/>
    <property type="project" value="UniProtKB-SubCell"/>
</dbReference>